<feature type="transmembrane region" description="Helical" evidence="10">
    <location>
        <begin position="380"/>
        <end position="398"/>
    </location>
</feature>
<dbReference type="Pfam" id="PF02386">
    <property type="entry name" value="TrkH"/>
    <property type="match status" value="1"/>
</dbReference>
<evidence type="ECO:0000256" key="3">
    <source>
        <dbReference type="ARBA" id="ARBA00022475"/>
    </source>
</evidence>
<sequence length="450" mass="48059">MRRPLLSRVTPPQLIALSFALAILIGGALLSLPGMVRPGQALGPLDALFMATSALCVTGLSVVDLPRTLTLTGQCVLLLLIQLGGLGIVTLGTLFALLARRRIAFSQRVLLAQQISALNVGGVLGLLRSILLYTAVIEASGTALLALRFVPEFGWGQGLYYSVYHAVMAFNNAGFTLLPQGLTPYVADPLVSVVVPVLVILGGTGFLVQANILGHLRDRRRQHLLVHSRIVLSVMAVLLVGGTALFALLEWSNPRTLGPLGVGAKVLASFFHSVSPRTAGFNTLDYELMRPATLFLTILLMFIGANPGSTGGGIKTSTAFVMLGSAWNMVRGRGELIAFRRRLDQETVLRALSVTLLSTVIVGVALMLMLALNSDPRLDFLHLTFETVSAFATAGLSMNATPDTNAAQRVLLLLLMYVGRIGPLTFAVAFNSSVRVRDVNYPPERDILVG</sequence>
<keyword evidence="12" id="KW-1185">Reference proteome</keyword>
<dbReference type="Proteomes" id="UP000635726">
    <property type="component" value="Unassembled WGS sequence"/>
</dbReference>
<dbReference type="InterPro" id="IPR003445">
    <property type="entry name" value="Cat_transpt"/>
</dbReference>
<comment type="caution">
    <text evidence="11">The sequence shown here is derived from an EMBL/GenBank/DDBJ whole genome shotgun (WGS) entry which is preliminary data.</text>
</comment>
<feature type="transmembrane region" description="Helical" evidence="10">
    <location>
        <begin position="12"/>
        <end position="35"/>
    </location>
</feature>
<keyword evidence="7 10" id="KW-1133">Transmembrane helix</keyword>
<keyword evidence="4" id="KW-0633">Potassium transport</keyword>
<organism evidence="11 12">
    <name type="scientific">Deinococcus aquiradiocola</name>
    <dbReference type="NCBI Taxonomy" id="393059"/>
    <lineage>
        <taxon>Bacteria</taxon>
        <taxon>Thermotogati</taxon>
        <taxon>Deinococcota</taxon>
        <taxon>Deinococci</taxon>
        <taxon>Deinococcales</taxon>
        <taxon>Deinococcaceae</taxon>
        <taxon>Deinococcus</taxon>
    </lineage>
</organism>
<keyword evidence="5 10" id="KW-0812">Transmembrane</keyword>
<proteinExistence type="predicted"/>
<reference evidence="11" key="1">
    <citation type="journal article" date="2014" name="Int. J. Syst. Evol. Microbiol.">
        <title>Complete genome sequence of Corynebacterium casei LMG S-19264T (=DSM 44701T), isolated from a smear-ripened cheese.</title>
        <authorList>
            <consortium name="US DOE Joint Genome Institute (JGI-PGF)"/>
            <person name="Walter F."/>
            <person name="Albersmeier A."/>
            <person name="Kalinowski J."/>
            <person name="Ruckert C."/>
        </authorList>
    </citation>
    <scope>NUCLEOTIDE SEQUENCE</scope>
    <source>
        <strain evidence="11">JCM 14371</strain>
    </source>
</reference>
<evidence type="ECO:0000256" key="10">
    <source>
        <dbReference type="SAM" id="Phobius"/>
    </source>
</evidence>
<gene>
    <name evidence="11" type="ORF">GCM10008939_28310</name>
</gene>
<keyword evidence="3" id="KW-1003">Cell membrane</keyword>
<comment type="subcellular location">
    <subcellularLocation>
        <location evidence="1">Cell membrane</location>
        <topology evidence="1">Multi-pass membrane protein</topology>
    </subcellularLocation>
</comment>
<accession>A0A917USR5</accession>
<evidence type="ECO:0000256" key="1">
    <source>
        <dbReference type="ARBA" id="ARBA00004651"/>
    </source>
</evidence>
<feature type="transmembrane region" description="Helical" evidence="10">
    <location>
        <begin position="47"/>
        <end position="65"/>
    </location>
</feature>
<name>A0A917USR5_9DEIO</name>
<keyword evidence="2" id="KW-0813">Transport</keyword>
<dbReference type="GO" id="GO:0005886">
    <property type="term" value="C:plasma membrane"/>
    <property type="evidence" value="ECO:0007669"/>
    <property type="project" value="UniProtKB-SubCell"/>
</dbReference>
<evidence type="ECO:0000313" key="12">
    <source>
        <dbReference type="Proteomes" id="UP000635726"/>
    </source>
</evidence>
<feature type="transmembrane region" description="Helical" evidence="10">
    <location>
        <begin position="288"/>
        <end position="306"/>
    </location>
</feature>
<feature type="transmembrane region" description="Helical" evidence="10">
    <location>
        <begin position="410"/>
        <end position="430"/>
    </location>
</feature>
<dbReference type="GO" id="GO:0015379">
    <property type="term" value="F:potassium:chloride symporter activity"/>
    <property type="evidence" value="ECO:0007669"/>
    <property type="project" value="InterPro"/>
</dbReference>
<evidence type="ECO:0000256" key="6">
    <source>
        <dbReference type="ARBA" id="ARBA00022958"/>
    </source>
</evidence>
<protein>
    <submittedName>
        <fullName evidence="11">Potassium transporter KtrB</fullName>
    </submittedName>
</protein>
<feature type="transmembrane region" description="Helical" evidence="10">
    <location>
        <begin position="230"/>
        <end position="251"/>
    </location>
</feature>
<evidence type="ECO:0000256" key="9">
    <source>
        <dbReference type="ARBA" id="ARBA00023136"/>
    </source>
</evidence>
<feature type="transmembrane region" description="Helical" evidence="10">
    <location>
        <begin position="351"/>
        <end position="374"/>
    </location>
</feature>
<dbReference type="NCBIfam" id="TIGR00933">
    <property type="entry name" value="2a38"/>
    <property type="match status" value="1"/>
</dbReference>
<evidence type="ECO:0000256" key="5">
    <source>
        <dbReference type="ARBA" id="ARBA00022692"/>
    </source>
</evidence>
<evidence type="ECO:0000256" key="8">
    <source>
        <dbReference type="ARBA" id="ARBA00023065"/>
    </source>
</evidence>
<keyword evidence="9 10" id="KW-0472">Membrane</keyword>
<keyword evidence="8" id="KW-0406">Ion transport</keyword>
<feature type="transmembrane region" description="Helical" evidence="10">
    <location>
        <begin position="190"/>
        <end position="209"/>
    </location>
</feature>
<evidence type="ECO:0000256" key="7">
    <source>
        <dbReference type="ARBA" id="ARBA00022989"/>
    </source>
</evidence>
<keyword evidence="6" id="KW-0630">Potassium</keyword>
<evidence type="ECO:0000256" key="4">
    <source>
        <dbReference type="ARBA" id="ARBA00022538"/>
    </source>
</evidence>
<evidence type="ECO:0000256" key="2">
    <source>
        <dbReference type="ARBA" id="ARBA00022448"/>
    </source>
</evidence>
<reference evidence="11" key="2">
    <citation type="submission" date="2020-09" db="EMBL/GenBank/DDBJ databases">
        <authorList>
            <person name="Sun Q."/>
            <person name="Ohkuma M."/>
        </authorList>
    </citation>
    <scope>NUCLEOTIDE SEQUENCE</scope>
    <source>
        <strain evidence="11">JCM 14371</strain>
    </source>
</reference>
<dbReference type="PANTHER" id="PTHR32024:SF1">
    <property type="entry name" value="KTR SYSTEM POTASSIUM UPTAKE PROTEIN B"/>
    <property type="match status" value="1"/>
</dbReference>
<dbReference type="InterPro" id="IPR004772">
    <property type="entry name" value="TrkH"/>
</dbReference>
<evidence type="ECO:0000313" key="11">
    <source>
        <dbReference type="EMBL" id="GGJ82726.1"/>
    </source>
</evidence>
<feature type="transmembrane region" description="Helical" evidence="10">
    <location>
        <begin position="77"/>
        <end position="99"/>
    </location>
</feature>
<dbReference type="EMBL" id="BMOE01000011">
    <property type="protein sequence ID" value="GGJ82726.1"/>
    <property type="molecule type" value="Genomic_DNA"/>
</dbReference>
<dbReference type="PANTHER" id="PTHR32024">
    <property type="entry name" value="TRK SYSTEM POTASSIUM UPTAKE PROTEIN TRKG-RELATED"/>
    <property type="match status" value="1"/>
</dbReference>
<dbReference type="AlphaFoldDB" id="A0A917USR5"/>